<gene>
    <name evidence="11" type="ORF">SLS60_006697</name>
</gene>
<keyword evidence="6 9" id="KW-0472">Membrane</keyword>
<dbReference type="InterPro" id="IPR033122">
    <property type="entry name" value="LETM1-like_RBD"/>
</dbReference>
<dbReference type="PANTHER" id="PTHR14009">
    <property type="entry name" value="LEUCINE ZIPPER-EF-HAND CONTAINING TRANSMEMBRANE PROTEIN"/>
    <property type="match status" value="1"/>
</dbReference>
<dbReference type="InterPro" id="IPR044202">
    <property type="entry name" value="LETM1/MDM38-like"/>
</dbReference>
<evidence type="ECO:0000313" key="11">
    <source>
        <dbReference type="EMBL" id="KAL1601782.1"/>
    </source>
</evidence>
<evidence type="ECO:0000256" key="8">
    <source>
        <dbReference type="SAM" id="MobiDB-lite"/>
    </source>
</evidence>
<comment type="subcellular location">
    <subcellularLocation>
        <location evidence="1">Mitochondrion inner membrane</location>
        <topology evidence="1">Single-pass membrane protein</topology>
    </subcellularLocation>
</comment>
<keyword evidence="5 7" id="KW-0496">Mitochondrion</keyword>
<dbReference type="Pfam" id="PF07766">
    <property type="entry name" value="LETM1_RBD"/>
    <property type="match status" value="1"/>
</dbReference>
<proteinExistence type="predicted"/>
<comment type="caution">
    <text evidence="11">The sequence shown here is derived from an EMBL/GenBank/DDBJ whole genome shotgun (WGS) entry which is preliminary data.</text>
</comment>
<evidence type="ECO:0000313" key="12">
    <source>
        <dbReference type="Proteomes" id="UP001521785"/>
    </source>
</evidence>
<dbReference type="Proteomes" id="UP001521785">
    <property type="component" value="Unassembled WGS sequence"/>
</dbReference>
<feature type="region of interest" description="Disordered" evidence="8">
    <location>
        <begin position="26"/>
        <end position="62"/>
    </location>
</feature>
<protein>
    <recommendedName>
        <fullName evidence="10">Letm1 RBD domain-containing protein</fullName>
    </recommendedName>
</protein>
<dbReference type="EMBL" id="JAKJXO020000008">
    <property type="protein sequence ID" value="KAL1601782.1"/>
    <property type="molecule type" value="Genomic_DNA"/>
</dbReference>
<feature type="domain" description="Letm1 RBD" evidence="10">
    <location>
        <begin position="170"/>
        <end position="323"/>
    </location>
</feature>
<keyword evidence="3" id="KW-0999">Mitochondrion inner membrane</keyword>
<evidence type="ECO:0000256" key="2">
    <source>
        <dbReference type="ARBA" id="ARBA00022692"/>
    </source>
</evidence>
<evidence type="ECO:0000256" key="7">
    <source>
        <dbReference type="PROSITE-ProRule" id="PRU01094"/>
    </source>
</evidence>
<dbReference type="PANTHER" id="PTHR14009:SF1">
    <property type="entry name" value="MITOCHONDRIAL PROTON_CALCIUM EXCHANGER PROTEIN"/>
    <property type="match status" value="1"/>
</dbReference>
<dbReference type="PROSITE" id="PS51758">
    <property type="entry name" value="LETM1_RBD"/>
    <property type="match status" value="1"/>
</dbReference>
<reference evidence="11 12" key="1">
    <citation type="submission" date="2024-02" db="EMBL/GenBank/DDBJ databases">
        <title>De novo assembly and annotation of 12 fungi associated with fruit tree decline syndrome in Ontario, Canada.</title>
        <authorList>
            <person name="Sulman M."/>
            <person name="Ellouze W."/>
            <person name="Ilyukhin E."/>
        </authorList>
    </citation>
    <scope>NUCLEOTIDE SEQUENCE [LARGE SCALE GENOMIC DNA]</scope>
    <source>
        <strain evidence="11 12">M42-189</strain>
    </source>
</reference>
<name>A0ABR3RCZ2_9PLEO</name>
<sequence>MRAIRPQIRLVSHAVTARKPALPQYPAAPTKATVPANTKTTPFTVPVPQVRTKLNPPPETHAPVLHLPPRGHEAYVKYLWRCGKSYISFYKQGVSNVRKTLKLAKALRAKASSQAKSKDEWHTVLTRAEWQIVRRSGNDRLRLPAFAALLVVFGEWLPLLVVYLTPVVPEPCRIPAQIERKLTSIEKRRSERERRLVIDAARLVARDRKPGATNYAVIRPQAVKLEELDKADLYTLLSLDVRFGIQPRVWDWLFMTPPKTLLRWGLRKRIAYLQKDDWAIRRDGGFQALDTKEVERACLERGIRVLGKKEDVLRKELAGWFES</sequence>
<feature type="transmembrane region" description="Helical" evidence="9">
    <location>
        <begin position="143"/>
        <end position="164"/>
    </location>
</feature>
<keyword evidence="4 9" id="KW-1133">Transmembrane helix</keyword>
<evidence type="ECO:0000256" key="6">
    <source>
        <dbReference type="ARBA" id="ARBA00023136"/>
    </source>
</evidence>
<keyword evidence="12" id="KW-1185">Reference proteome</keyword>
<evidence type="ECO:0000256" key="1">
    <source>
        <dbReference type="ARBA" id="ARBA00004434"/>
    </source>
</evidence>
<accession>A0ABR3RCZ2</accession>
<evidence type="ECO:0000259" key="10">
    <source>
        <dbReference type="PROSITE" id="PS51758"/>
    </source>
</evidence>
<evidence type="ECO:0000256" key="5">
    <source>
        <dbReference type="ARBA" id="ARBA00023128"/>
    </source>
</evidence>
<evidence type="ECO:0000256" key="9">
    <source>
        <dbReference type="SAM" id="Phobius"/>
    </source>
</evidence>
<evidence type="ECO:0000256" key="4">
    <source>
        <dbReference type="ARBA" id="ARBA00022989"/>
    </source>
</evidence>
<evidence type="ECO:0000256" key="3">
    <source>
        <dbReference type="ARBA" id="ARBA00022792"/>
    </source>
</evidence>
<organism evidence="11 12">
    <name type="scientific">Paraconiothyrium brasiliense</name>
    <dbReference type="NCBI Taxonomy" id="300254"/>
    <lineage>
        <taxon>Eukaryota</taxon>
        <taxon>Fungi</taxon>
        <taxon>Dikarya</taxon>
        <taxon>Ascomycota</taxon>
        <taxon>Pezizomycotina</taxon>
        <taxon>Dothideomycetes</taxon>
        <taxon>Pleosporomycetidae</taxon>
        <taxon>Pleosporales</taxon>
        <taxon>Massarineae</taxon>
        <taxon>Didymosphaeriaceae</taxon>
        <taxon>Paraconiothyrium</taxon>
    </lineage>
</organism>
<keyword evidence="2 9" id="KW-0812">Transmembrane</keyword>